<sequence>MNIETALVMLETVETSVGLKVYLEGIHVKTMPIKFEDVVRKKHIINPRRKRLTKEERFNLEVSIFERALKLEQPFVYNLIKRSSPKSVRSVYPMDGPHYFLLEYKNGRRVKCPKQIYDVGHNIVGTLHRPQVFPNLQTSIV</sequence>
<comment type="caution">
    <text evidence="1">The sequence shown here is derived from an EMBL/GenBank/DDBJ whole genome shotgun (WGS) entry which is preliminary data.</text>
</comment>
<dbReference type="EMBL" id="JBHSCL010000003">
    <property type="protein sequence ID" value="MFC4219047.1"/>
    <property type="molecule type" value="Genomic_DNA"/>
</dbReference>
<proteinExistence type="predicted"/>
<name>A0ABV8PGJ8_9FLAO</name>
<gene>
    <name evidence="1" type="ORF">ACFOWS_02815</name>
</gene>
<dbReference type="RefSeq" id="WP_379762446.1">
    <property type="nucleotide sequence ID" value="NZ_JBHSCL010000003.1"/>
</dbReference>
<keyword evidence="2" id="KW-1185">Reference proteome</keyword>
<organism evidence="1 2">
    <name type="scientific">Flagellimonas marina</name>
    <dbReference type="NCBI Taxonomy" id="1775168"/>
    <lineage>
        <taxon>Bacteria</taxon>
        <taxon>Pseudomonadati</taxon>
        <taxon>Bacteroidota</taxon>
        <taxon>Flavobacteriia</taxon>
        <taxon>Flavobacteriales</taxon>
        <taxon>Flavobacteriaceae</taxon>
        <taxon>Flagellimonas</taxon>
    </lineage>
</organism>
<evidence type="ECO:0000313" key="1">
    <source>
        <dbReference type="EMBL" id="MFC4219047.1"/>
    </source>
</evidence>
<protein>
    <submittedName>
        <fullName evidence="1">Uncharacterized protein</fullName>
    </submittedName>
</protein>
<reference evidence="2" key="1">
    <citation type="journal article" date="2019" name="Int. J. Syst. Evol. Microbiol.">
        <title>The Global Catalogue of Microorganisms (GCM) 10K type strain sequencing project: providing services to taxonomists for standard genome sequencing and annotation.</title>
        <authorList>
            <consortium name="The Broad Institute Genomics Platform"/>
            <consortium name="The Broad Institute Genome Sequencing Center for Infectious Disease"/>
            <person name="Wu L."/>
            <person name="Ma J."/>
        </authorList>
    </citation>
    <scope>NUCLEOTIDE SEQUENCE [LARGE SCALE GENOMIC DNA]</scope>
    <source>
        <strain evidence="2">CGMCC 1.15774</strain>
    </source>
</reference>
<dbReference type="Proteomes" id="UP001595841">
    <property type="component" value="Unassembled WGS sequence"/>
</dbReference>
<evidence type="ECO:0000313" key="2">
    <source>
        <dbReference type="Proteomes" id="UP001595841"/>
    </source>
</evidence>
<accession>A0ABV8PGJ8</accession>